<evidence type="ECO:0000313" key="2">
    <source>
        <dbReference type="Proteomes" id="UP000781932"/>
    </source>
</evidence>
<gene>
    <name evidence="1" type="ORF">CkaCkLH20_11257</name>
</gene>
<dbReference type="RefSeq" id="XP_038740797.1">
    <property type="nucleotide sequence ID" value="XM_038893971.1"/>
</dbReference>
<protein>
    <submittedName>
        <fullName evidence="1">Uncharacterized protein</fullName>
    </submittedName>
</protein>
<accession>A0A9P6LFM8</accession>
<dbReference type="GeneID" id="62167045"/>
<dbReference type="Proteomes" id="UP000781932">
    <property type="component" value="Unassembled WGS sequence"/>
</dbReference>
<organism evidence="1 2">
    <name type="scientific">Colletotrichum karsti</name>
    <dbReference type="NCBI Taxonomy" id="1095194"/>
    <lineage>
        <taxon>Eukaryota</taxon>
        <taxon>Fungi</taxon>
        <taxon>Dikarya</taxon>
        <taxon>Ascomycota</taxon>
        <taxon>Pezizomycotina</taxon>
        <taxon>Sordariomycetes</taxon>
        <taxon>Hypocreomycetidae</taxon>
        <taxon>Glomerellales</taxon>
        <taxon>Glomerellaceae</taxon>
        <taxon>Colletotrichum</taxon>
        <taxon>Colletotrichum boninense species complex</taxon>
    </lineage>
</organism>
<reference evidence="1" key="1">
    <citation type="submission" date="2020-03" db="EMBL/GenBank/DDBJ databases">
        <authorList>
            <person name="He L."/>
        </authorList>
    </citation>
    <scope>NUCLEOTIDE SEQUENCE</scope>
    <source>
        <strain evidence="1">CkLH20</strain>
    </source>
</reference>
<dbReference type="OrthoDB" id="5062850at2759"/>
<proteinExistence type="predicted"/>
<comment type="caution">
    <text evidence="1">The sequence shown here is derived from an EMBL/GenBank/DDBJ whole genome shotgun (WGS) entry which is preliminary data.</text>
</comment>
<dbReference type="AlphaFoldDB" id="A0A9P6LFM8"/>
<sequence>MQTNPTVSLSNGFLRLPRELRDVIYKMYVTVDGGYKCDSNILVESKLRGEARGRLTQANGEPIDLSLAYTCRIIANEMRGLALQTNNITFSTFYSDGLRCHLNAFDFWKKDGLDQLRIEIFDLAREFLTGPVCDQLAAAYPQFVPLLDHMRTTEASSSTTIVDAAHYREAPSVYKEFVKRALQLASSPNAKRFAEEMDRLCRGEKGAKRWQPGKLDILRVIDCPIEAWDIPSQDDLLEVVSYGYFRFPAADDETPEALIKSRESDNSKYRLSAASLAVQFLSALPKNTRSFIRNIMLNEDRDSVAESPCHARGLIPYCQENRLLRVERRADLWWNVLRKHPYLSPEQRISRPQRMKLFSNQVTRNVAVWVVEASILSSAGMPPGSFSLVLDAGPAPQLAEAIFQQVVQRDIAWHLACDEAVRRGYVPELSWEDRRCDNDDGLLRDGRTFENFPNDMENVASRRSVVRFTFDVGALGDVGKLVEESRDYDHDDWNEVWDSHDPKTWETVSPLPQWKEILMDNVVSRGETTTGERGSSTTV</sequence>
<keyword evidence="2" id="KW-1185">Reference proteome</keyword>
<dbReference type="EMBL" id="JAATWM020000046">
    <property type="protein sequence ID" value="KAF9871336.1"/>
    <property type="molecule type" value="Genomic_DNA"/>
</dbReference>
<evidence type="ECO:0000313" key="1">
    <source>
        <dbReference type="EMBL" id="KAF9871336.1"/>
    </source>
</evidence>
<name>A0A9P6LFM8_9PEZI</name>
<reference evidence="1" key="2">
    <citation type="submission" date="2020-11" db="EMBL/GenBank/DDBJ databases">
        <title>Whole genome sequencing of Colletotrichum sp.</title>
        <authorList>
            <person name="Li H."/>
        </authorList>
    </citation>
    <scope>NUCLEOTIDE SEQUENCE</scope>
    <source>
        <strain evidence="1">CkLH20</strain>
    </source>
</reference>